<dbReference type="Proteomes" id="UP000789901">
    <property type="component" value="Unassembled WGS sequence"/>
</dbReference>
<feature type="non-terminal residue" evidence="2">
    <location>
        <position position="1"/>
    </location>
</feature>
<dbReference type="EMBL" id="CAJVQB010014994">
    <property type="protein sequence ID" value="CAG8771880.1"/>
    <property type="molecule type" value="Genomic_DNA"/>
</dbReference>
<accession>A0ABN7VIP4</accession>
<feature type="compositionally biased region" description="Polar residues" evidence="1">
    <location>
        <begin position="1"/>
        <end position="13"/>
    </location>
</feature>
<protein>
    <submittedName>
        <fullName evidence="2">34796_t:CDS:1</fullName>
    </submittedName>
</protein>
<organism evidence="2 3">
    <name type="scientific">Gigaspora margarita</name>
    <dbReference type="NCBI Taxonomy" id="4874"/>
    <lineage>
        <taxon>Eukaryota</taxon>
        <taxon>Fungi</taxon>
        <taxon>Fungi incertae sedis</taxon>
        <taxon>Mucoromycota</taxon>
        <taxon>Glomeromycotina</taxon>
        <taxon>Glomeromycetes</taxon>
        <taxon>Diversisporales</taxon>
        <taxon>Gigasporaceae</taxon>
        <taxon>Gigaspora</taxon>
    </lineage>
</organism>
<comment type="caution">
    <text evidence="2">The sequence shown here is derived from an EMBL/GenBank/DDBJ whole genome shotgun (WGS) entry which is preliminary data.</text>
</comment>
<proteinExistence type="predicted"/>
<evidence type="ECO:0000313" key="2">
    <source>
        <dbReference type="EMBL" id="CAG8771880.1"/>
    </source>
</evidence>
<evidence type="ECO:0000313" key="3">
    <source>
        <dbReference type="Proteomes" id="UP000789901"/>
    </source>
</evidence>
<evidence type="ECO:0000256" key="1">
    <source>
        <dbReference type="SAM" id="MobiDB-lite"/>
    </source>
</evidence>
<reference evidence="2 3" key="1">
    <citation type="submission" date="2021-06" db="EMBL/GenBank/DDBJ databases">
        <authorList>
            <person name="Kallberg Y."/>
            <person name="Tangrot J."/>
            <person name="Rosling A."/>
        </authorList>
    </citation>
    <scope>NUCLEOTIDE SEQUENCE [LARGE SCALE GENOMIC DNA]</scope>
    <source>
        <strain evidence="2 3">120-4 pot B 10/14</strain>
    </source>
</reference>
<gene>
    <name evidence="2" type="ORF">GMARGA_LOCUS18619</name>
</gene>
<feature type="region of interest" description="Disordered" evidence="1">
    <location>
        <begin position="1"/>
        <end position="24"/>
    </location>
</feature>
<keyword evidence="3" id="KW-1185">Reference proteome</keyword>
<feature type="compositionally biased region" description="Basic and acidic residues" evidence="1">
    <location>
        <begin position="14"/>
        <end position="24"/>
    </location>
</feature>
<name>A0ABN7VIP4_GIGMA</name>
<sequence>FSTENENQNQSHSAEIKLHEEPETVNDKTILLPPSSEPLANVTQDTVLKTDTVLKELIKDLTENKQNTPL</sequence>